<dbReference type="Proteomes" id="UP000291866">
    <property type="component" value="Unassembled WGS sequence"/>
</dbReference>
<gene>
    <name evidence="3" type="ORF">E0H31_04135</name>
</gene>
<evidence type="ECO:0000259" key="2">
    <source>
        <dbReference type="Pfam" id="PF06114"/>
    </source>
</evidence>
<dbReference type="EMBL" id="SJLU01000001">
    <property type="protein sequence ID" value="TBX98103.1"/>
    <property type="molecule type" value="Genomic_DNA"/>
</dbReference>
<dbReference type="PANTHER" id="PTHR43236:SF2">
    <property type="entry name" value="BLL0069 PROTEIN"/>
    <property type="match status" value="1"/>
</dbReference>
<dbReference type="InterPro" id="IPR010359">
    <property type="entry name" value="IrrE_HExxH"/>
</dbReference>
<dbReference type="PANTHER" id="PTHR43236">
    <property type="entry name" value="ANTITOXIN HIGA1"/>
    <property type="match status" value="1"/>
</dbReference>
<organism evidence="3 4">
    <name type="scientific">Rhizobium leguminosarum bv. viciae</name>
    <dbReference type="NCBI Taxonomy" id="387"/>
    <lineage>
        <taxon>Bacteria</taxon>
        <taxon>Pseudomonadati</taxon>
        <taxon>Pseudomonadota</taxon>
        <taxon>Alphaproteobacteria</taxon>
        <taxon>Hyphomicrobiales</taxon>
        <taxon>Rhizobiaceae</taxon>
        <taxon>Rhizobium/Agrobacterium group</taxon>
        <taxon>Rhizobium</taxon>
    </lineage>
</organism>
<reference evidence="3 4" key="1">
    <citation type="submission" date="2019-02" db="EMBL/GenBank/DDBJ databases">
        <title>The competitiveness to form nodules shapes the capacities of Rhizobium leguminosarum sv viciae communities to promote symbiosis with specific hosts.</title>
        <authorList>
            <person name="Boivin S."/>
            <person name="Lepetit M."/>
        </authorList>
    </citation>
    <scope>NUCLEOTIDE SEQUENCE [LARGE SCALE GENOMIC DNA]</scope>
    <source>
        <strain evidence="3 4">SPF4F3</strain>
    </source>
</reference>
<feature type="domain" description="IrrE N-terminal-like" evidence="2">
    <location>
        <begin position="48"/>
        <end position="165"/>
    </location>
</feature>
<evidence type="ECO:0000256" key="1">
    <source>
        <dbReference type="SAM" id="MobiDB-lite"/>
    </source>
</evidence>
<dbReference type="AlphaFoldDB" id="A0A8G2J5V9"/>
<dbReference type="Pfam" id="PF06114">
    <property type="entry name" value="Peptidase_M78"/>
    <property type="match status" value="1"/>
</dbReference>
<protein>
    <submittedName>
        <fullName evidence="3">ImmA/IrrE family metallo-endopeptidase</fullName>
    </submittedName>
</protein>
<proteinExistence type="predicted"/>
<dbReference type="Gene3D" id="1.10.10.2910">
    <property type="match status" value="1"/>
</dbReference>
<name>A0A8G2J5V9_RHILV</name>
<accession>A0A8G2J5V9</accession>
<sequence length="175" mass="19528">MAVLRKSISAPRPAREYGPESAASDARKIAQQNLLKLVPLDVFGLAAVLGLNLVTYPMEEATSGFLQNRDGRWDVGVNSLHHVNRQRFTVAHELGHFMLHRDHGSFMDGLLFRKSQVNPQEREANLFASLLLMPEVEFRLAVANYDISEVAKTFAVSQQAVQFRIENLGQSAVRG</sequence>
<evidence type="ECO:0000313" key="4">
    <source>
        <dbReference type="Proteomes" id="UP000291866"/>
    </source>
</evidence>
<dbReference type="RefSeq" id="WP_131603250.1">
    <property type="nucleotide sequence ID" value="NZ_SJLU01000001.1"/>
</dbReference>
<feature type="region of interest" description="Disordered" evidence="1">
    <location>
        <begin position="1"/>
        <end position="23"/>
    </location>
</feature>
<comment type="caution">
    <text evidence="3">The sequence shown here is derived from an EMBL/GenBank/DDBJ whole genome shotgun (WGS) entry which is preliminary data.</text>
</comment>
<evidence type="ECO:0000313" key="3">
    <source>
        <dbReference type="EMBL" id="TBX98103.1"/>
    </source>
</evidence>
<dbReference type="InterPro" id="IPR052345">
    <property type="entry name" value="Rad_response_metalloprotease"/>
</dbReference>